<evidence type="ECO:0000313" key="3">
    <source>
        <dbReference type="Proteomes" id="UP000736335"/>
    </source>
</evidence>
<reference evidence="2" key="2">
    <citation type="submission" date="2020-11" db="EMBL/GenBank/DDBJ databases">
        <authorList>
            <consortium name="DOE Joint Genome Institute"/>
            <person name="Kuo A."/>
            <person name="Miyauchi S."/>
            <person name="Kiss E."/>
            <person name="Drula E."/>
            <person name="Kohler A."/>
            <person name="Sanchez-Garcia M."/>
            <person name="Andreopoulos B."/>
            <person name="Barry K.W."/>
            <person name="Bonito G."/>
            <person name="Buee M."/>
            <person name="Carver A."/>
            <person name="Chen C."/>
            <person name="Cichocki N."/>
            <person name="Clum A."/>
            <person name="Culley D."/>
            <person name="Crous P.W."/>
            <person name="Fauchery L."/>
            <person name="Girlanda M."/>
            <person name="Hayes R."/>
            <person name="Keri Z."/>
            <person name="Labutti K."/>
            <person name="Lipzen A."/>
            <person name="Lombard V."/>
            <person name="Magnuson J."/>
            <person name="Maillard F."/>
            <person name="Morin E."/>
            <person name="Murat C."/>
            <person name="Nolan M."/>
            <person name="Ohm R."/>
            <person name="Pangilinan J."/>
            <person name="Pereira M."/>
            <person name="Perotto S."/>
            <person name="Peter M."/>
            <person name="Riley R."/>
            <person name="Sitrit Y."/>
            <person name="Stielow B."/>
            <person name="Szollosi G."/>
            <person name="Zifcakova L."/>
            <person name="Stursova M."/>
            <person name="Spatafora J.W."/>
            <person name="Tedersoo L."/>
            <person name="Vaario L.-M."/>
            <person name="Yamada A."/>
            <person name="Yan M."/>
            <person name="Wang P."/>
            <person name="Xu J."/>
            <person name="Bruns T."/>
            <person name="Baldrian P."/>
            <person name="Vilgalys R."/>
            <person name="Henrissat B."/>
            <person name="Grigoriev I.V."/>
            <person name="Hibbett D."/>
            <person name="Nagy L.G."/>
            <person name="Martin F.M."/>
        </authorList>
    </citation>
    <scope>NUCLEOTIDE SEQUENCE</scope>
    <source>
        <strain evidence="2">UH-Tt-Lm1</strain>
    </source>
</reference>
<proteinExistence type="predicted"/>
<dbReference type="SUPFAM" id="SSF81383">
    <property type="entry name" value="F-box domain"/>
    <property type="match status" value="1"/>
</dbReference>
<dbReference type="Proteomes" id="UP000736335">
    <property type="component" value="Unassembled WGS sequence"/>
</dbReference>
<organism evidence="2 3">
    <name type="scientific">Thelephora terrestris</name>
    <dbReference type="NCBI Taxonomy" id="56493"/>
    <lineage>
        <taxon>Eukaryota</taxon>
        <taxon>Fungi</taxon>
        <taxon>Dikarya</taxon>
        <taxon>Basidiomycota</taxon>
        <taxon>Agaricomycotina</taxon>
        <taxon>Agaricomycetes</taxon>
        <taxon>Thelephorales</taxon>
        <taxon>Thelephoraceae</taxon>
        <taxon>Thelephora</taxon>
    </lineage>
</organism>
<dbReference type="PROSITE" id="PS50181">
    <property type="entry name" value="FBOX"/>
    <property type="match status" value="1"/>
</dbReference>
<protein>
    <recommendedName>
        <fullName evidence="1">F-box domain-containing protein</fullName>
    </recommendedName>
</protein>
<sequence>MARTMLLSLPTELIQNILRFCTPQTVAAFSQICRLAFALVYGTEDQHLWREVFLSVPFDDLRVSPDHDPNVPINWKTELQRRVRASSVVAFTPKDIPLPSEVHEAVSDAFETLVEVAHSAIPPFRTDPDSSPVPSHNMRWLTDALARCALFYHPESSTNFNVRSDHLQRLLAYWGVPLRGVPTGNLRTESRCFVYDLRNYTLETNWGVYRETGTEQLDETRARYIYEANWEHIKHCVNTVLFGVVAKLLCPPMGFDFIRAYSAPGSFDRKPGDWAGVEGVWVRYVCFMDYSDLAVILEFNWSRTDGPCNPEFFSRPGFIEVLRSIRVEIQLLGPGDTPTAVVPPPVHADPKYPRLHFKGTGARTLQSGIQDDTSVNGHVDRYLDGTIQWTFVSQYGNVLWMFDGVQLGAVCSAAGVVGTWTSTRHRPGKIIPASWANDDCSQTSQVTLAVHRGCGKSIPKDQIQRNEIRR</sequence>
<feature type="domain" description="F-box" evidence="1">
    <location>
        <begin position="3"/>
        <end position="52"/>
    </location>
</feature>
<dbReference type="EMBL" id="WIUZ02000006">
    <property type="protein sequence ID" value="KAF9786023.1"/>
    <property type="molecule type" value="Genomic_DNA"/>
</dbReference>
<comment type="caution">
    <text evidence="2">The sequence shown here is derived from an EMBL/GenBank/DDBJ whole genome shotgun (WGS) entry which is preliminary data.</text>
</comment>
<reference evidence="2" key="1">
    <citation type="journal article" date="2020" name="Nat. Commun.">
        <title>Large-scale genome sequencing of mycorrhizal fungi provides insights into the early evolution of symbiotic traits.</title>
        <authorList>
            <person name="Miyauchi S."/>
            <person name="Kiss E."/>
            <person name="Kuo A."/>
            <person name="Drula E."/>
            <person name="Kohler A."/>
            <person name="Sanchez-Garcia M."/>
            <person name="Morin E."/>
            <person name="Andreopoulos B."/>
            <person name="Barry K.W."/>
            <person name="Bonito G."/>
            <person name="Buee M."/>
            <person name="Carver A."/>
            <person name="Chen C."/>
            <person name="Cichocki N."/>
            <person name="Clum A."/>
            <person name="Culley D."/>
            <person name="Crous P.W."/>
            <person name="Fauchery L."/>
            <person name="Girlanda M."/>
            <person name="Hayes R.D."/>
            <person name="Keri Z."/>
            <person name="LaButti K."/>
            <person name="Lipzen A."/>
            <person name="Lombard V."/>
            <person name="Magnuson J."/>
            <person name="Maillard F."/>
            <person name="Murat C."/>
            <person name="Nolan M."/>
            <person name="Ohm R.A."/>
            <person name="Pangilinan J."/>
            <person name="Pereira M.F."/>
            <person name="Perotto S."/>
            <person name="Peter M."/>
            <person name="Pfister S."/>
            <person name="Riley R."/>
            <person name="Sitrit Y."/>
            <person name="Stielow J.B."/>
            <person name="Szollosi G."/>
            <person name="Zifcakova L."/>
            <person name="Stursova M."/>
            <person name="Spatafora J.W."/>
            <person name="Tedersoo L."/>
            <person name="Vaario L.M."/>
            <person name="Yamada A."/>
            <person name="Yan M."/>
            <person name="Wang P."/>
            <person name="Xu J."/>
            <person name="Bruns T."/>
            <person name="Baldrian P."/>
            <person name="Vilgalys R."/>
            <person name="Dunand C."/>
            <person name="Henrissat B."/>
            <person name="Grigoriev I.V."/>
            <person name="Hibbett D."/>
            <person name="Nagy L.G."/>
            <person name="Martin F.M."/>
        </authorList>
    </citation>
    <scope>NUCLEOTIDE SEQUENCE</scope>
    <source>
        <strain evidence="2">UH-Tt-Lm1</strain>
    </source>
</reference>
<dbReference type="Pfam" id="PF00646">
    <property type="entry name" value="F-box"/>
    <property type="match status" value="1"/>
</dbReference>
<keyword evidence="3" id="KW-1185">Reference proteome</keyword>
<evidence type="ECO:0000313" key="2">
    <source>
        <dbReference type="EMBL" id="KAF9786023.1"/>
    </source>
</evidence>
<accession>A0A9P6L7V7</accession>
<dbReference type="AlphaFoldDB" id="A0A9P6L7V7"/>
<gene>
    <name evidence="2" type="ORF">BJ322DRAFT_762014</name>
</gene>
<dbReference type="OrthoDB" id="3226064at2759"/>
<evidence type="ECO:0000259" key="1">
    <source>
        <dbReference type="PROSITE" id="PS50181"/>
    </source>
</evidence>
<dbReference type="InterPro" id="IPR001810">
    <property type="entry name" value="F-box_dom"/>
</dbReference>
<name>A0A9P6L7V7_9AGAM</name>
<dbReference type="Gene3D" id="1.20.1280.50">
    <property type="match status" value="1"/>
</dbReference>
<dbReference type="InterPro" id="IPR036047">
    <property type="entry name" value="F-box-like_dom_sf"/>
</dbReference>